<keyword evidence="1" id="KW-0812">Transmembrane</keyword>
<proteinExistence type="predicted"/>
<reference evidence="2 3" key="1">
    <citation type="submission" date="2018-08" db="EMBL/GenBank/DDBJ databases">
        <title>A genome reference for cultivated species of the human gut microbiota.</title>
        <authorList>
            <person name="Zou Y."/>
            <person name="Xue W."/>
            <person name="Luo G."/>
        </authorList>
    </citation>
    <scope>NUCLEOTIDE SEQUENCE [LARGE SCALE GENOMIC DNA]</scope>
    <source>
        <strain evidence="2 3">OF01-2LB</strain>
    </source>
</reference>
<evidence type="ECO:0000313" key="2">
    <source>
        <dbReference type="EMBL" id="RGC14211.1"/>
    </source>
</evidence>
<dbReference type="OrthoDB" id="8757095at2"/>
<feature type="transmembrane region" description="Helical" evidence="1">
    <location>
        <begin position="121"/>
        <end position="140"/>
    </location>
</feature>
<dbReference type="RefSeq" id="WP_117443809.1">
    <property type="nucleotide sequence ID" value="NZ_JAJFEN010000022.1"/>
</dbReference>
<name>A0A3E2VTE1_CLOIN</name>
<accession>A0A3E2VTE1</accession>
<comment type="caution">
    <text evidence="2">The sequence shown here is derived from an EMBL/GenBank/DDBJ whole genome shotgun (WGS) entry which is preliminary data.</text>
</comment>
<dbReference type="Proteomes" id="UP000260025">
    <property type="component" value="Unassembled WGS sequence"/>
</dbReference>
<protein>
    <submittedName>
        <fullName evidence="2">DUF2812 domain-containing protein</fullName>
    </submittedName>
</protein>
<evidence type="ECO:0000256" key="1">
    <source>
        <dbReference type="SAM" id="Phobius"/>
    </source>
</evidence>
<dbReference type="Pfam" id="PF11193">
    <property type="entry name" value="DUF2812"/>
    <property type="match status" value="1"/>
</dbReference>
<gene>
    <name evidence="2" type="ORF">DXA38_14640</name>
</gene>
<dbReference type="AlphaFoldDB" id="A0A3E2VTE1"/>
<keyword evidence="1" id="KW-1133">Transmembrane helix</keyword>
<feature type="transmembrane region" description="Helical" evidence="1">
    <location>
        <begin position="152"/>
        <end position="173"/>
    </location>
</feature>
<sequence length="187" mass="22983">METKRIFRFFSLAEYGEEQKFLEELHEKGWRLKSYTVFKGYIFERCIPEKWIYQLDYRDEVEDLNAYIQLFEDCGWEYVMMFNSFYYFRRKENKEEETNSEIFSDRETRLEYCASIYKRSIYLTVFCTIIFSIIIVPNLWKAVNMLDREPWFLVVFSLLSCMMLFELLFLIRCTMKLYAAKKKQESA</sequence>
<evidence type="ECO:0000313" key="3">
    <source>
        <dbReference type="Proteomes" id="UP000260025"/>
    </source>
</evidence>
<dbReference type="EMBL" id="QVEV01000023">
    <property type="protein sequence ID" value="RGC14211.1"/>
    <property type="molecule type" value="Genomic_DNA"/>
</dbReference>
<keyword evidence="1" id="KW-0472">Membrane</keyword>
<dbReference type="InterPro" id="IPR021359">
    <property type="entry name" value="DUF2812"/>
</dbReference>
<organism evidence="2 3">
    <name type="scientific">Clostridium innocuum</name>
    <dbReference type="NCBI Taxonomy" id="1522"/>
    <lineage>
        <taxon>Bacteria</taxon>
        <taxon>Bacillati</taxon>
        <taxon>Bacillota</taxon>
        <taxon>Clostridia</taxon>
        <taxon>Eubacteriales</taxon>
        <taxon>Clostridiaceae</taxon>
        <taxon>Clostridium</taxon>
    </lineage>
</organism>